<reference evidence="1" key="1">
    <citation type="submission" date="2022-08" db="EMBL/GenBank/DDBJ databases">
        <authorList>
            <person name="Gutierrez-Valencia J."/>
        </authorList>
    </citation>
    <scope>NUCLEOTIDE SEQUENCE</scope>
</reference>
<dbReference type="AlphaFoldDB" id="A0AAV0NXD0"/>
<comment type="caution">
    <text evidence="1">The sequence shown here is derived from an EMBL/GenBank/DDBJ whole genome shotgun (WGS) entry which is preliminary data.</text>
</comment>
<organism evidence="1 2">
    <name type="scientific">Linum tenue</name>
    <dbReference type="NCBI Taxonomy" id="586396"/>
    <lineage>
        <taxon>Eukaryota</taxon>
        <taxon>Viridiplantae</taxon>
        <taxon>Streptophyta</taxon>
        <taxon>Embryophyta</taxon>
        <taxon>Tracheophyta</taxon>
        <taxon>Spermatophyta</taxon>
        <taxon>Magnoliopsida</taxon>
        <taxon>eudicotyledons</taxon>
        <taxon>Gunneridae</taxon>
        <taxon>Pentapetalae</taxon>
        <taxon>rosids</taxon>
        <taxon>fabids</taxon>
        <taxon>Malpighiales</taxon>
        <taxon>Linaceae</taxon>
        <taxon>Linum</taxon>
    </lineage>
</organism>
<evidence type="ECO:0000313" key="2">
    <source>
        <dbReference type="Proteomes" id="UP001154282"/>
    </source>
</evidence>
<sequence>MSPKLHSRQIRPPAALFIRRTGGGPSRVTAWRCLSPSTRSSKLLSTLCWQCIRLTMCAHC</sequence>
<evidence type="ECO:0000313" key="1">
    <source>
        <dbReference type="EMBL" id="CAI0463097.1"/>
    </source>
</evidence>
<gene>
    <name evidence="1" type="ORF">LITE_LOCUS35629</name>
</gene>
<protein>
    <submittedName>
        <fullName evidence="1">Uncharacterized protein</fullName>
    </submittedName>
</protein>
<dbReference type="EMBL" id="CAMGYJ010000008">
    <property type="protein sequence ID" value="CAI0463097.1"/>
    <property type="molecule type" value="Genomic_DNA"/>
</dbReference>
<accession>A0AAV0NXD0</accession>
<keyword evidence="2" id="KW-1185">Reference proteome</keyword>
<dbReference type="Proteomes" id="UP001154282">
    <property type="component" value="Unassembled WGS sequence"/>
</dbReference>
<name>A0AAV0NXD0_9ROSI</name>
<proteinExistence type="predicted"/>